<dbReference type="Pfam" id="PF03184">
    <property type="entry name" value="DDE_1"/>
    <property type="match status" value="1"/>
</dbReference>
<name>A0A3N4JBN9_9PEZI</name>
<dbReference type="Proteomes" id="UP000276215">
    <property type="component" value="Unassembled WGS sequence"/>
</dbReference>
<dbReference type="AlphaFoldDB" id="A0A3N4JBN9"/>
<organism evidence="2 3">
    <name type="scientific">Choiromyces venosus 120613-1</name>
    <dbReference type="NCBI Taxonomy" id="1336337"/>
    <lineage>
        <taxon>Eukaryota</taxon>
        <taxon>Fungi</taxon>
        <taxon>Dikarya</taxon>
        <taxon>Ascomycota</taxon>
        <taxon>Pezizomycotina</taxon>
        <taxon>Pezizomycetes</taxon>
        <taxon>Pezizales</taxon>
        <taxon>Tuberaceae</taxon>
        <taxon>Choiromyces</taxon>
    </lineage>
</organism>
<evidence type="ECO:0000313" key="3">
    <source>
        <dbReference type="Proteomes" id="UP000276215"/>
    </source>
</evidence>
<accession>A0A3N4JBN9</accession>
<dbReference type="OrthoDB" id="5424404at2759"/>
<dbReference type="STRING" id="1336337.A0A3N4JBN9"/>
<protein>
    <recommendedName>
        <fullName evidence="1">DDE-1 domain-containing protein</fullName>
    </recommendedName>
</protein>
<reference evidence="2 3" key="1">
    <citation type="journal article" date="2018" name="Nat. Ecol. Evol.">
        <title>Pezizomycetes genomes reveal the molecular basis of ectomycorrhizal truffle lifestyle.</title>
        <authorList>
            <person name="Murat C."/>
            <person name="Payen T."/>
            <person name="Noel B."/>
            <person name="Kuo A."/>
            <person name="Morin E."/>
            <person name="Chen J."/>
            <person name="Kohler A."/>
            <person name="Krizsan K."/>
            <person name="Balestrini R."/>
            <person name="Da Silva C."/>
            <person name="Montanini B."/>
            <person name="Hainaut M."/>
            <person name="Levati E."/>
            <person name="Barry K.W."/>
            <person name="Belfiori B."/>
            <person name="Cichocki N."/>
            <person name="Clum A."/>
            <person name="Dockter R.B."/>
            <person name="Fauchery L."/>
            <person name="Guy J."/>
            <person name="Iotti M."/>
            <person name="Le Tacon F."/>
            <person name="Lindquist E.A."/>
            <person name="Lipzen A."/>
            <person name="Malagnac F."/>
            <person name="Mello A."/>
            <person name="Molinier V."/>
            <person name="Miyauchi S."/>
            <person name="Poulain J."/>
            <person name="Riccioni C."/>
            <person name="Rubini A."/>
            <person name="Sitrit Y."/>
            <person name="Splivallo R."/>
            <person name="Traeger S."/>
            <person name="Wang M."/>
            <person name="Zifcakova L."/>
            <person name="Wipf D."/>
            <person name="Zambonelli A."/>
            <person name="Paolocci F."/>
            <person name="Nowrousian M."/>
            <person name="Ottonello S."/>
            <person name="Baldrian P."/>
            <person name="Spatafora J.W."/>
            <person name="Henrissat B."/>
            <person name="Nagy L.G."/>
            <person name="Aury J.M."/>
            <person name="Wincker P."/>
            <person name="Grigoriev I.V."/>
            <person name="Bonfante P."/>
            <person name="Martin F.M."/>
        </authorList>
    </citation>
    <scope>NUCLEOTIDE SEQUENCE [LARGE SCALE GENOMIC DNA]</scope>
    <source>
        <strain evidence="2 3">120613-1</strain>
    </source>
</reference>
<evidence type="ECO:0000313" key="2">
    <source>
        <dbReference type="EMBL" id="RPA94081.1"/>
    </source>
</evidence>
<dbReference type="GO" id="GO:0003676">
    <property type="term" value="F:nucleic acid binding"/>
    <property type="evidence" value="ECO:0007669"/>
    <property type="project" value="InterPro"/>
</dbReference>
<gene>
    <name evidence="2" type="ORF">L873DRAFT_1702870</name>
</gene>
<proteinExistence type="predicted"/>
<dbReference type="EMBL" id="ML120443">
    <property type="protein sequence ID" value="RPA94081.1"/>
    <property type="molecule type" value="Genomic_DNA"/>
</dbReference>
<keyword evidence="3" id="KW-1185">Reference proteome</keyword>
<dbReference type="InterPro" id="IPR004875">
    <property type="entry name" value="DDE_SF_endonuclease_dom"/>
</dbReference>
<evidence type="ECO:0000259" key="1">
    <source>
        <dbReference type="Pfam" id="PF03184"/>
    </source>
</evidence>
<sequence length="190" mass="21997">MQIGIHWHLRFLERHPDLALKYSRQIEYLRCTAEQSYFILKGFFERLKITIEKYEIKKENHYNFDEIRFLMGWGHSAKVITSNLREKGALRAQDGNREMVTILETGCADGSFEDPMIIFKSEGISEGWVENEKFAIPDGVMVGYSPNGWTDNEKAMAFIKHFFGPGSKTTQKANGQFQMLLFDGHSSHIH</sequence>
<feature type="domain" description="DDE-1" evidence="1">
    <location>
        <begin position="99"/>
        <end position="188"/>
    </location>
</feature>